<protein>
    <recommendedName>
        <fullName evidence="2">ribonuclease H</fullName>
        <ecNumber evidence="2">3.1.26.4</ecNumber>
    </recommendedName>
</protein>
<dbReference type="Gene3D" id="3.10.10.10">
    <property type="entry name" value="HIV Type 1 Reverse Transcriptase, subunit A, domain 1"/>
    <property type="match status" value="1"/>
</dbReference>
<keyword evidence="10" id="KW-0239">DNA-directed DNA polymerase</keyword>
<dbReference type="Gene3D" id="3.30.420.10">
    <property type="entry name" value="Ribonuclease H-like superfamily/Ribonuclease H"/>
    <property type="match status" value="1"/>
</dbReference>
<feature type="domain" description="Reverse transcriptase" evidence="13">
    <location>
        <begin position="131"/>
        <end position="317"/>
    </location>
</feature>
<feature type="domain" description="RNase H type-1" evidence="14">
    <location>
        <begin position="538"/>
        <end position="601"/>
    </location>
</feature>
<dbReference type="InterPro" id="IPR045345">
    <property type="entry name" value="Gag_p24_C"/>
</dbReference>
<dbReference type="PANTHER" id="PTHR41694">
    <property type="entry name" value="ENDOGENOUS RETROVIRUS GROUP K MEMBER POL PROTEIN"/>
    <property type="match status" value="1"/>
</dbReference>
<dbReference type="PROSITE" id="PS50878">
    <property type="entry name" value="RT_POL"/>
    <property type="match status" value="1"/>
</dbReference>
<reference evidence="15" key="1">
    <citation type="submission" date="2025-08" db="UniProtKB">
        <authorList>
            <consortium name="Ensembl"/>
        </authorList>
    </citation>
    <scope>IDENTIFICATION</scope>
</reference>
<evidence type="ECO:0000256" key="9">
    <source>
        <dbReference type="ARBA" id="ARBA00022918"/>
    </source>
</evidence>
<evidence type="ECO:0000256" key="8">
    <source>
        <dbReference type="ARBA" id="ARBA00022884"/>
    </source>
</evidence>
<dbReference type="Proteomes" id="UP000694545">
    <property type="component" value="Unplaced"/>
</dbReference>
<dbReference type="CDD" id="cd01645">
    <property type="entry name" value="RT_Rtv"/>
    <property type="match status" value="1"/>
</dbReference>
<evidence type="ECO:0000256" key="4">
    <source>
        <dbReference type="ARBA" id="ARBA00022695"/>
    </source>
</evidence>
<dbReference type="EC" id="3.1.26.4" evidence="2"/>
<dbReference type="InterPro" id="IPR001878">
    <property type="entry name" value="Znf_CCHC"/>
</dbReference>
<dbReference type="PANTHER" id="PTHR41694:SF3">
    <property type="entry name" value="RNA-DIRECTED DNA POLYMERASE-RELATED"/>
    <property type="match status" value="1"/>
</dbReference>
<dbReference type="GO" id="GO:0003887">
    <property type="term" value="F:DNA-directed DNA polymerase activity"/>
    <property type="evidence" value="ECO:0007669"/>
    <property type="project" value="UniProtKB-KW"/>
</dbReference>
<dbReference type="InterPro" id="IPR036875">
    <property type="entry name" value="Znf_CCHC_sf"/>
</dbReference>
<evidence type="ECO:0000313" key="15">
    <source>
        <dbReference type="Ensembl" id="ENSVKKP00000002954.1"/>
    </source>
</evidence>
<feature type="domain" description="CCHC-type" evidence="12">
    <location>
        <begin position="83"/>
        <end position="99"/>
    </location>
</feature>
<dbReference type="GO" id="GO:0035613">
    <property type="term" value="F:RNA stem-loop binding"/>
    <property type="evidence" value="ECO:0007669"/>
    <property type="project" value="TreeGrafter"/>
</dbReference>
<dbReference type="InterPro" id="IPR043502">
    <property type="entry name" value="DNA/RNA_pol_sf"/>
</dbReference>
<keyword evidence="7" id="KW-0378">Hydrolase</keyword>
<name>A0A8D2IV37_VARKO</name>
<evidence type="ECO:0000259" key="12">
    <source>
        <dbReference type="PROSITE" id="PS50158"/>
    </source>
</evidence>
<dbReference type="SUPFAM" id="SSF56672">
    <property type="entry name" value="DNA/RNA polymerases"/>
    <property type="match status" value="1"/>
</dbReference>
<keyword evidence="9" id="KW-0695">RNA-directed DNA polymerase</keyword>
<dbReference type="Pfam" id="PF00078">
    <property type="entry name" value="RVT_1"/>
    <property type="match status" value="1"/>
</dbReference>
<keyword evidence="11" id="KW-0863">Zinc-finger</keyword>
<dbReference type="GO" id="GO:0004523">
    <property type="term" value="F:RNA-DNA hybrid ribonuclease activity"/>
    <property type="evidence" value="ECO:0007669"/>
    <property type="project" value="UniProtKB-EC"/>
</dbReference>
<dbReference type="InterPro" id="IPR002156">
    <property type="entry name" value="RNaseH_domain"/>
</dbReference>
<dbReference type="SMART" id="SM00343">
    <property type="entry name" value="ZnF_C2HC"/>
    <property type="match status" value="1"/>
</dbReference>
<keyword evidence="6" id="KW-0255">Endonuclease</keyword>
<dbReference type="InterPro" id="IPR036397">
    <property type="entry name" value="RNaseH_sf"/>
</dbReference>
<evidence type="ECO:0000256" key="2">
    <source>
        <dbReference type="ARBA" id="ARBA00012180"/>
    </source>
</evidence>
<evidence type="ECO:0000256" key="3">
    <source>
        <dbReference type="ARBA" id="ARBA00022679"/>
    </source>
</evidence>
<dbReference type="GO" id="GO:0003964">
    <property type="term" value="F:RNA-directed DNA polymerase activity"/>
    <property type="evidence" value="ECO:0007669"/>
    <property type="project" value="UniProtKB-KW"/>
</dbReference>
<keyword evidence="16" id="KW-1185">Reference proteome</keyword>
<dbReference type="InterPro" id="IPR010661">
    <property type="entry name" value="RVT_thumb"/>
</dbReference>
<reference evidence="15" key="2">
    <citation type="submission" date="2025-09" db="UniProtKB">
        <authorList>
            <consortium name="Ensembl"/>
        </authorList>
    </citation>
    <scope>IDENTIFICATION</scope>
</reference>
<evidence type="ECO:0000256" key="6">
    <source>
        <dbReference type="ARBA" id="ARBA00022759"/>
    </source>
</evidence>
<dbReference type="Ensembl" id="ENSVKKT00000003034.1">
    <property type="protein sequence ID" value="ENSVKKP00000002954.1"/>
    <property type="gene ID" value="ENSVKKG00000002304.1"/>
</dbReference>
<dbReference type="SUPFAM" id="SSF47353">
    <property type="entry name" value="Retrovirus capsid dimerization domain-like"/>
    <property type="match status" value="1"/>
</dbReference>
<proteinExistence type="inferred from homology"/>
<dbReference type="AlphaFoldDB" id="A0A8D2IV37"/>
<dbReference type="Gene3D" id="3.30.70.270">
    <property type="match status" value="2"/>
</dbReference>
<evidence type="ECO:0000259" key="13">
    <source>
        <dbReference type="PROSITE" id="PS50878"/>
    </source>
</evidence>
<dbReference type="PROSITE" id="PS50879">
    <property type="entry name" value="RNASE_H_1"/>
    <property type="match status" value="1"/>
</dbReference>
<sequence>MRAVERQIDSPRARKLLLKQLAFENANEDCKTALTPIYNNPDTDIHTMLRVCQNVGSQTHKARLLAAAVQTFQQANNPAASKRCFGCGREGHFRAQCRSVQRSATAPVWVDQWPLPLQKLQAVEALIQEQLQLGHIQPSSSPWNTPIFVIKKKSGKWRLLQDLRKVNERMQVMGPVQCGMPNPNLIPQNYKLKIIDLKDCFFNILLAPQDREKFAFTVPVLNNDRPTQRYEWCVLPQGMANSPTLCQLFVALALQPFRSAFPDLMVYHYMDDILIAGKNVDKCHMDFLVASLEAYGLYVAPEKVQEAPPFKYLGHQLSEKASVPVLPQFHIPETLTLVQLQSLLGNINWARPSLALTTDELSPLFMALAGHSSPADKIPVTPAMKAAFKLLAQRLRVRAVDRLLNEDLQFSCFILSTPSLPTAILYVPKDKETICIIEWIYLPHTPSRNLYPWITAVADLFFKARHRTLQLTGKDIDCVFFPFKQEEVERLLGTSSEFQVAFAGFLGTVLHNPPKDKRLQLFSQISYKLTSCFSLQPLSHAITLFTDGSPTRGVVTWQMPGGSWSSKFTENQSSAQRSELAAVILAFQLFAQEDFNLIVDT</sequence>
<dbReference type="InterPro" id="IPR000477">
    <property type="entry name" value="RT_dom"/>
</dbReference>
<evidence type="ECO:0000256" key="1">
    <source>
        <dbReference type="ARBA" id="ARBA00010879"/>
    </source>
</evidence>
<keyword evidence="5" id="KW-0540">Nuclease</keyword>
<evidence type="ECO:0000256" key="11">
    <source>
        <dbReference type="PROSITE-ProRule" id="PRU00047"/>
    </source>
</evidence>
<keyword evidence="4" id="KW-0548">Nucleotidyltransferase</keyword>
<dbReference type="Pfam" id="PF06817">
    <property type="entry name" value="RVT_thumb"/>
    <property type="match status" value="1"/>
</dbReference>
<evidence type="ECO:0000256" key="7">
    <source>
        <dbReference type="ARBA" id="ARBA00022801"/>
    </source>
</evidence>
<evidence type="ECO:0000256" key="5">
    <source>
        <dbReference type="ARBA" id="ARBA00022722"/>
    </source>
</evidence>
<comment type="similarity">
    <text evidence="1">Belongs to the beta type-B retroviral polymerase family. HERV class-II K(HML-2) pol subfamily.</text>
</comment>
<dbReference type="Gene3D" id="1.10.1200.30">
    <property type="match status" value="1"/>
</dbReference>
<dbReference type="Pfam" id="PF19317">
    <property type="entry name" value="Gag_p24_C"/>
    <property type="match status" value="1"/>
</dbReference>
<keyword evidence="8" id="KW-0694">RNA-binding</keyword>
<dbReference type="GO" id="GO:0008270">
    <property type="term" value="F:zinc ion binding"/>
    <property type="evidence" value="ECO:0007669"/>
    <property type="project" value="UniProtKB-KW"/>
</dbReference>
<keyword evidence="11" id="KW-0862">Zinc</keyword>
<keyword evidence="3" id="KW-0808">Transferase</keyword>
<organism evidence="15 16">
    <name type="scientific">Varanus komodoensis</name>
    <name type="common">Komodo dragon</name>
    <dbReference type="NCBI Taxonomy" id="61221"/>
    <lineage>
        <taxon>Eukaryota</taxon>
        <taxon>Metazoa</taxon>
        <taxon>Chordata</taxon>
        <taxon>Craniata</taxon>
        <taxon>Vertebrata</taxon>
        <taxon>Euteleostomi</taxon>
        <taxon>Lepidosauria</taxon>
        <taxon>Squamata</taxon>
        <taxon>Bifurcata</taxon>
        <taxon>Unidentata</taxon>
        <taxon>Episquamata</taxon>
        <taxon>Toxicofera</taxon>
        <taxon>Anguimorpha</taxon>
        <taxon>Paleoanguimorpha</taxon>
        <taxon>Varanoidea</taxon>
        <taxon>Varanidae</taxon>
        <taxon>Varanus</taxon>
    </lineage>
</organism>
<dbReference type="SUPFAM" id="SSF57756">
    <property type="entry name" value="Retrovirus zinc finger-like domains"/>
    <property type="match status" value="1"/>
</dbReference>
<evidence type="ECO:0000256" key="10">
    <source>
        <dbReference type="ARBA" id="ARBA00022932"/>
    </source>
</evidence>
<evidence type="ECO:0000259" key="14">
    <source>
        <dbReference type="PROSITE" id="PS50879"/>
    </source>
</evidence>
<dbReference type="InterPro" id="IPR043128">
    <property type="entry name" value="Rev_trsase/Diguanyl_cyclase"/>
</dbReference>
<dbReference type="InterPro" id="IPR008916">
    <property type="entry name" value="Retrov_capsid_C"/>
</dbReference>
<keyword evidence="11" id="KW-0479">Metal-binding</keyword>
<dbReference type="OMA" id="WSITVID"/>
<dbReference type="PROSITE" id="PS50158">
    <property type="entry name" value="ZF_CCHC"/>
    <property type="match status" value="1"/>
</dbReference>
<accession>A0A8D2IV37</accession>
<evidence type="ECO:0000313" key="16">
    <source>
        <dbReference type="Proteomes" id="UP000694545"/>
    </source>
</evidence>